<name>A0ACB8A099_9AGAM</name>
<accession>A0ACB8A099</accession>
<keyword evidence="2" id="KW-1185">Reference proteome</keyword>
<dbReference type="EMBL" id="MU267992">
    <property type="protein sequence ID" value="KAH7906646.1"/>
    <property type="molecule type" value="Genomic_DNA"/>
</dbReference>
<gene>
    <name evidence="1" type="ORF">BJ138DRAFT_1117381</name>
</gene>
<proteinExistence type="predicted"/>
<comment type="caution">
    <text evidence="1">The sequence shown here is derived from an EMBL/GenBank/DDBJ whole genome shotgun (WGS) entry which is preliminary data.</text>
</comment>
<protein>
    <submittedName>
        <fullName evidence="1">Uncharacterized protein</fullName>
    </submittedName>
</protein>
<sequence>MYRQLVAFAAVLFAGYQGAFAQNSSVGVCLASTGFNWTTNSMNQSPCQVANNLFAADPCNQSGISYPALTAMTGPSSYYNGPSIGQQTMCTCSTVIYALTSACALCQNGTFLGWSAWIGQCPAANTVYMEWPASIPSDTAIPPWAYLPLYNGQFSNVQGQDNASAVAVGATRISSSTASSSTTSSAVTIITTSTTPASSGTSMSLPSASQSASPTGAGTGGADKMTARIGGAFAGALLLSFHGVF</sequence>
<evidence type="ECO:0000313" key="1">
    <source>
        <dbReference type="EMBL" id="KAH7906646.1"/>
    </source>
</evidence>
<organism evidence="1 2">
    <name type="scientific">Hygrophoropsis aurantiaca</name>
    <dbReference type="NCBI Taxonomy" id="72124"/>
    <lineage>
        <taxon>Eukaryota</taxon>
        <taxon>Fungi</taxon>
        <taxon>Dikarya</taxon>
        <taxon>Basidiomycota</taxon>
        <taxon>Agaricomycotina</taxon>
        <taxon>Agaricomycetes</taxon>
        <taxon>Agaricomycetidae</taxon>
        <taxon>Boletales</taxon>
        <taxon>Coniophorineae</taxon>
        <taxon>Hygrophoropsidaceae</taxon>
        <taxon>Hygrophoropsis</taxon>
    </lineage>
</organism>
<reference evidence="1" key="1">
    <citation type="journal article" date="2021" name="New Phytol.">
        <title>Evolutionary innovations through gain and loss of genes in the ectomycorrhizal Boletales.</title>
        <authorList>
            <person name="Wu G."/>
            <person name="Miyauchi S."/>
            <person name="Morin E."/>
            <person name="Kuo A."/>
            <person name="Drula E."/>
            <person name="Varga T."/>
            <person name="Kohler A."/>
            <person name="Feng B."/>
            <person name="Cao Y."/>
            <person name="Lipzen A."/>
            <person name="Daum C."/>
            <person name="Hundley H."/>
            <person name="Pangilinan J."/>
            <person name="Johnson J."/>
            <person name="Barry K."/>
            <person name="LaButti K."/>
            <person name="Ng V."/>
            <person name="Ahrendt S."/>
            <person name="Min B."/>
            <person name="Choi I.G."/>
            <person name="Park H."/>
            <person name="Plett J.M."/>
            <person name="Magnuson J."/>
            <person name="Spatafora J.W."/>
            <person name="Nagy L.G."/>
            <person name="Henrissat B."/>
            <person name="Grigoriev I.V."/>
            <person name="Yang Z.L."/>
            <person name="Xu J."/>
            <person name="Martin F.M."/>
        </authorList>
    </citation>
    <scope>NUCLEOTIDE SEQUENCE</scope>
    <source>
        <strain evidence="1">ATCC 28755</strain>
    </source>
</reference>
<evidence type="ECO:0000313" key="2">
    <source>
        <dbReference type="Proteomes" id="UP000790377"/>
    </source>
</evidence>
<dbReference type="Proteomes" id="UP000790377">
    <property type="component" value="Unassembled WGS sequence"/>
</dbReference>